<comment type="cofactor">
    <cofactor evidence="1">
        <name>Mg(2+)</name>
        <dbReference type="ChEBI" id="CHEBI:18420"/>
    </cofactor>
</comment>
<protein>
    <recommendedName>
        <fullName evidence="9">protein adenylyltransferase</fullName>
        <ecNumber evidence="9">2.7.7.108</ecNumber>
    </recommendedName>
</protein>
<reference evidence="14 15" key="1">
    <citation type="submission" date="2009-06" db="EMBL/GenBank/DDBJ databases">
        <title>Molecular Evidence for Microbiologically Influenced Corrosion from genome of Methanogen.</title>
        <authorList>
            <person name="Ito N."/>
            <person name="Tsurumaru H."/>
            <person name="Shimizu A."/>
            <person name="Harada T."/>
            <person name="Hosoyama A."/>
            <person name="Horikawa H."/>
            <person name="Wakai S."/>
            <person name="Sasaki K."/>
            <person name="Nishijima K."/>
            <person name="Ataku H."/>
            <person name="Yamazaki J."/>
            <person name="Mise M."/>
            <person name="Yamazaki S."/>
            <person name="Tanikawa S."/>
            <person name="Harayama S."/>
            <person name="Fujita N."/>
        </authorList>
    </citation>
    <scope>NUCLEOTIDE SEQUENCE [LARGE SCALE GENOMIC DNA]</scope>
    <source>
        <strain evidence="15">OS7 ( NBRC 103642)</strain>
    </source>
</reference>
<evidence type="ECO:0000313" key="14">
    <source>
        <dbReference type="EMBL" id="BAP62878.1"/>
    </source>
</evidence>
<dbReference type="Gene3D" id="3.30.460.10">
    <property type="entry name" value="Beta Polymerase, domain 2"/>
    <property type="match status" value="1"/>
</dbReference>
<evidence type="ECO:0000256" key="6">
    <source>
        <dbReference type="ARBA" id="ARBA00022741"/>
    </source>
</evidence>
<dbReference type="InterPro" id="IPR002934">
    <property type="entry name" value="Polymerase_NTP_transf_dom"/>
</dbReference>
<comment type="catalytic activity">
    <reaction evidence="11">
        <text>O-(5'-adenylyl)-L-tyrosyl-[protein] + ATP = O-[5'-(adenylyl-(5'-&gt;3')-adenylyl)]-L-tyrosyl-[protein] + diphosphate</text>
        <dbReference type="Rhea" id="RHEA:66528"/>
        <dbReference type="Rhea" id="RHEA-COMP:13846"/>
        <dbReference type="Rhea" id="RHEA-COMP:17046"/>
        <dbReference type="ChEBI" id="CHEBI:30616"/>
        <dbReference type="ChEBI" id="CHEBI:33019"/>
        <dbReference type="ChEBI" id="CHEBI:83624"/>
        <dbReference type="ChEBI" id="CHEBI:167160"/>
    </reaction>
</comment>
<keyword evidence="2" id="KW-1277">Toxin-antitoxin system</keyword>
<proteinExistence type="inferred from homology"/>
<dbReference type="InterPro" id="IPR052038">
    <property type="entry name" value="Type-VII_TA_antitoxin"/>
</dbReference>
<name>A0A2Z5PJV0_METMI</name>
<evidence type="ECO:0000256" key="3">
    <source>
        <dbReference type="ARBA" id="ARBA00022679"/>
    </source>
</evidence>
<dbReference type="GO" id="GO:0070733">
    <property type="term" value="F:AMPylase activity"/>
    <property type="evidence" value="ECO:0007669"/>
    <property type="project" value="UniProtKB-EC"/>
</dbReference>
<dbReference type="CDD" id="cd05403">
    <property type="entry name" value="NT_KNTase_like"/>
    <property type="match status" value="1"/>
</dbReference>
<dbReference type="PANTHER" id="PTHR33571:SF14">
    <property type="entry name" value="PROTEIN ADENYLYLTRANSFERASE MJ0435-RELATED"/>
    <property type="match status" value="1"/>
</dbReference>
<gene>
    <name evidence="14" type="ORF">MMOS7_07920</name>
</gene>
<keyword evidence="8" id="KW-0460">Magnesium</keyword>
<dbReference type="AlphaFoldDB" id="A0A2Z5PJV0"/>
<keyword evidence="4" id="KW-0548">Nucleotidyltransferase</keyword>
<evidence type="ECO:0000256" key="11">
    <source>
        <dbReference type="ARBA" id="ARBA00047518"/>
    </source>
</evidence>
<sequence>MKTLSEFKTILHENRDLLIKKYKVKTLGIFGSYVRNEQNETSDIDVLVEFQENSINFDNYMGLKYYLEDLFQKDVDLVIKDDLKVEIRDKILKEITQVKIN</sequence>
<dbReference type="InterPro" id="IPR043519">
    <property type="entry name" value="NT_sf"/>
</dbReference>
<comment type="catalytic activity">
    <reaction evidence="12">
        <text>L-tyrosyl-[protein] + ATP = O-(5'-adenylyl)-L-tyrosyl-[protein] + diphosphate</text>
        <dbReference type="Rhea" id="RHEA:54288"/>
        <dbReference type="Rhea" id="RHEA-COMP:10136"/>
        <dbReference type="Rhea" id="RHEA-COMP:13846"/>
        <dbReference type="ChEBI" id="CHEBI:30616"/>
        <dbReference type="ChEBI" id="CHEBI:33019"/>
        <dbReference type="ChEBI" id="CHEBI:46858"/>
        <dbReference type="ChEBI" id="CHEBI:83624"/>
        <dbReference type="EC" id="2.7.7.108"/>
    </reaction>
</comment>
<organism evidence="14 15">
    <name type="scientific">Methanococcus maripaludis OS7</name>
    <dbReference type="NCBI Taxonomy" id="637915"/>
    <lineage>
        <taxon>Archaea</taxon>
        <taxon>Methanobacteriati</taxon>
        <taxon>Methanobacteriota</taxon>
        <taxon>Methanomada group</taxon>
        <taxon>Methanococci</taxon>
        <taxon>Methanococcales</taxon>
        <taxon>Methanococcaceae</taxon>
        <taxon>Methanococcus</taxon>
    </lineage>
</organism>
<dbReference type="SUPFAM" id="SSF81301">
    <property type="entry name" value="Nucleotidyltransferase"/>
    <property type="match status" value="1"/>
</dbReference>
<feature type="domain" description="Polymerase nucleotidyl transferase" evidence="13">
    <location>
        <begin position="18"/>
        <end position="94"/>
    </location>
</feature>
<evidence type="ECO:0000313" key="15">
    <source>
        <dbReference type="Proteomes" id="UP000263689"/>
    </source>
</evidence>
<dbReference type="EMBL" id="AP011528">
    <property type="protein sequence ID" value="BAP62878.1"/>
    <property type="molecule type" value="Genomic_DNA"/>
</dbReference>
<accession>A0A2Z5PJV0</accession>
<dbReference type="KEGG" id="mmao:MMOS7_07920"/>
<evidence type="ECO:0000256" key="7">
    <source>
        <dbReference type="ARBA" id="ARBA00022840"/>
    </source>
</evidence>
<dbReference type="GO" id="GO:0046872">
    <property type="term" value="F:metal ion binding"/>
    <property type="evidence" value="ECO:0007669"/>
    <property type="project" value="UniProtKB-KW"/>
</dbReference>
<evidence type="ECO:0000256" key="4">
    <source>
        <dbReference type="ARBA" id="ARBA00022695"/>
    </source>
</evidence>
<evidence type="ECO:0000256" key="5">
    <source>
        <dbReference type="ARBA" id="ARBA00022723"/>
    </source>
</evidence>
<comment type="similarity">
    <text evidence="10">Belongs to the MntA antitoxin family.</text>
</comment>
<dbReference type="PANTHER" id="PTHR33571">
    <property type="entry name" value="SSL8005 PROTEIN"/>
    <property type="match status" value="1"/>
</dbReference>
<dbReference type="RefSeq" id="WP_119720841.1">
    <property type="nucleotide sequence ID" value="NZ_AP011528.1"/>
</dbReference>
<dbReference type="GeneID" id="37875279"/>
<keyword evidence="7" id="KW-0067">ATP-binding</keyword>
<dbReference type="Proteomes" id="UP000263689">
    <property type="component" value="Chromosome"/>
</dbReference>
<evidence type="ECO:0000256" key="12">
    <source>
        <dbReference type="ARBA" id="ARBA00048696"/>
    </source>
</evidence>
<evidence type="ECO:0000256" key="10">
    <source>
        <dbReference type="ARBA" id="ARBA00038276"/>
    </source>
</evidence>
<evidence type="ECO:0000256" key="2">
    <source>
        <dbReference type="ARBA" id="ARBA00022649"/>
    </source>
</evidence>
<dbReference type="Pfam" id="PF01909">
    <property type="entry name" value="NTP_transf_2"/>
    <property type="match status" value="1"/>
</dbReference>
<keyword evidence="6" id="KW-0547">Nucleotide-binding</keyword>
<keyword evidence="3" id="KW-0808">Transferase</keyword>
<evidence type="ECO:0000256" key="1">
    <source>
        <dbReference type="ARBA" id="ARBA00001946"/>
    </source>
</evidence>
<keyword evidence="5" id="KW-0479">Metal-binding</keyword>
<evidence type="ECO:0000256" key="9">
    <source>
        <dbReference type="ARBA" id="ARBA00034531"/>
    </source>
</evidence>
<evidence type="ECO:0000259" key="13">
    <source>
        <dbReference type="Pfam" id="PF01909"/>
    </source>
</evidence>
<dbReference type="EC" id="2.7.7.108" evidence="9"/>
<evidence type="ECO:0000256" key="8">
    <source>
        <dbReference type="ARBA" id="ARBA00022842"/>
    </source>
</evidence>
<dbReference type="GO" id="GO:0005524">
    <property type="term" value="F:ATP binding"/>
    <property type="evidence" value="ECO:0007669"/>
    <property type="project" value="UniProtKB-KW"/>
</dbReference>